<feature type="domain" description="NmrA-like" evidence="3">
    <location>
        <begin position="1"/>
        <end position="71"/>
    </location>
</feature>
<dbReference type="OrthoDB" id="3358371at2759"/>
<evidence type="ECO:0000313" key="5">
    <source>
        <dbReference type="Proteomes" id="UP000800039"/>
    </source>
</evidence>
<organism evidence="4 5">
    <name type="scientific">Cucurbitaria berberidis CBS 394.84</name>
    <dbReference type="NCBI Taxonomy" id="1168544"/>
    <lineage>
        <taxon>Eukaryota</taxon>
        <taxon>Fungi</taxon>
        <taxon>Dikarya</taxon>
        <taxon>Ascomycota</taxon>
        <taxon>Pezizomycotina</taxon>
        <taxon>Dothideomycetes</taxon>
        <taxon>Pleosporomycetidae</taxon>
        <taxon>Pleosporales</taxon>
        <taxon>Pleosporineae</taxon>
        <taxon>Cucurbitariaceae</taxon>
        <taxon>Cucurbitaria</taxon>
    </lineage>
</organism>
<dbReference type="PANTHER" id="PTHR42748:SF26">
    <property type="entry name" value="NMRA-LIKE DOMAIN-CONTAINING PROTEIN"/>
    <property type="match status" value="1"/>
</dbReference>
<comment type="caution">
    <text evidence="4">The sequence shown here is derived from an EMBL/GenBank/DDBJ whole genome shotgun (WGS) entry which is preliminary data.</text>
</comment>
<gene>
    <name evidence="4" type="ORF">K460DRAFT_402717</name>
</gene>
<dbReference type="Proteomes" id="UP000800039">
    <property type="component" value="Unassembled WGS sequence"/>
</dbReference>
<reference evidence="4" key="1">
    <citation type="submission" date="2020-01" db="EMBL/GenBank/DDBJ databases">
        <authorList>
            <consortium name="DOE Joint Genome Institute"/>
            <person name="Haridas S."/>
            <person name="Albert R."/>
            <person name="Binder M."/>
            <person name="Bloem J."/>
            <person name="Labutti K."/>
            <person name="Salamov A."/>
            <person name="Andreopoulos B."/>
            <person name="Baker S.E."/>
            <person name="Barry K."/>
            <person name="Bills G."/>
            <person name="Bluhm B.H."/>
            <person name="Cannon C."/>
            <person name="Castanera R."/>
            <person name="Culley D.E."/>
            <person name="Daum C."/>
            <person name="Ezra D."/>
            <person name="Gonzalez J.B."/>
            <person name="Henrissat B."/>
            <person name="Kuo A."/>
            <person name="Liang C."/>
            <person name="Lipzen A."/>
            <person name="Lutzoni F."/>
            <person name="Magnuson J."/>
            <person name="Mondo S."/>
            <person name="Nolan M."/>
            <person name="Ohm R."/>
            <person name="Pangilinan J."/>
            <person name="Park H.-J."/>
            <person name="Ramirez L."/>
            <person name="Alfaro M."/>
            <person name="Sun H."/>
            <person name="Tritt A."/>
            <person name="Yoshinaga Y."/>
            <person name="Zwiers L.-H."/>
            <person name="Turgeon B.G."/>
            <person name="Goodwin S.B."/>
            <person name="Spatafora J.W."/>
            <person name="Crous P.W."/>
            <person name="Grigoriev I.V."/>
        </authorList>
    </citation>
    <scope>NUCLEOTIDE SEQUENCE</scope>
    <source>
        <strain evidence="4">CBS 394.84</strain>
    </source>
</reference>
<keyword evidence="2" id="KW-0521">NADP</keyword>
<dbReference type="InterPro" id="IPR036291">
    <property type="entry name" value="NAD(P)-bd_dom_sf"/>
</dbReference>
<dbReference type="InterPro" id="IPR008030">
    <property type="entry name" value="NmrA-like"/>
</dbReference>
<dbReference type="GO" id="GO:0005634">
    <property type="term" value="C:nucleus"/>
    <property type="evidence" value="ECO:0007669"/>
    <property type="project" value="TreeGrafter"/>
</dbReference>
<protein>
    <submittedName>
        <fullName evidence="4">NAD(P)-binding protein</fullName>
    </submittedName>
</protein>
<dbReference type="InterPro" id="IPR051164">
    <property type="entry name" value="NmrA-like_oxidored"/>
</dbReference>
<dbReference type="GeneID" id="63853804"/>
<dbReference type="Pfam" id="PF05368">
    <property type="entry name" value="NmrA"/>
    <property type="match status" value="2"/>
</dbReference>
<evidence type="ECO:0000259" key="3">
    <source>
        <dbReference type="Pfam" id="PF05368"/>
    </source>
</evidence>
<dbReference type="PANTHER" id="PTHR42748">
    <property type="entry name" value="NITROGEN METABOLITE REPRESSION PROTEIN NMRA FAMILY MEMBER"/>
    <property type="match status" value="1"/>
</dbReference>
<evidence type="ECO:0000256" key="1">
    <source>
        <dbReference type="ARBA" id="ARBA00006328"/>
    </source>
</evidence>
<comment type="similarity">
    <text evidence="1">Belongs to the NmrA-type oxidoreductase family.</text>
</comment>
<accession>A0A9P4L9T1</accession>
<dbReference type="AlphaFoldDB" id="A0A9P4L9T1"/>
<dbReference type="EMBL" id="ML976615">
    <property type="protein sequence ID" value="KAF1847355.1"/>
    <property type="molecule type" value="Genomic_DNA"/>
</dbReference>
<evidence type="ECO:0000256" key="2">
    <source>
        <dbReference type="ARBA" id="ARBA00022857"/>
    </source>
</evidence>
<keyword evidence="5" id="KW-1185">Reference proteome</keyword>
<evidence type="ECO:0000313" key="4">
    <source>
        <dbReference type="EMBL" id="KAF1847355.1"/>
    </source>
</evidence>
<dbReference type="RefSeq" id="XP_040789918.1">
    <property type="nucleotide sequence ID" value="XM_040936554.1"/>
</dbReference>
<sequence length="256" mass="28813">MTRTIAIIGVTGNQGSSTARVFLDEPGWIVRSITRDPSKDSAKRWTSQGVEIIAGDLVDLNSLKEAFYGVNWNLRFDAKAEAVNYLRVTYPELWAKTSLLQLGYYANNWMSFSGTPKKEEDGSFKVSLPMSEDRRIPIVDPVADTGSFVKTLVDLPPGQNLLGAGSYMSFNEWCTIFSKANNVTCSFEQMSRNVFEDAMGPVFGLELGDRFEYFDKFGFNGEEQDHSGVFPWELGVTVKYTTMEEYMEAEDWNSVL</sequence>
<proteinExistence type="inferred from homology"/>
<dbReference type="Gene3D" id="3.40.50.720">
    <property type="entry name" value="NAD(P)-binding Rossmann-like Domain"/>
    <property type="match status" value="2"/>
</dbReference>
<feature type="domain" description="NmrA-like" evidence="3">
    <location>
        <begin position="76"/>
        <end position="247"/>
    </location>
</feature>
<name>A0A9P4L9T1_9PLEO</name>
<dbReference type="SUPFAM" id="SSF51735">
    <property type="entry name" value="NAD(P)-binding Rossmann-fold domains"/>
    <property type="match status" value="1"/>
</dbReference>